<dbReference type="GeneID" id="9226594"/>
<accession>C5FDT5</accession>
<proteinExistence type="predicted"/>
<gene>
    <name evidence="1" type="ORF">MCYG_00769</name>
</gene>
<dbReference type="AlphaFoldDB" id="C5FDT5"/>
<keyword evidence="2" id="KW-1185">Reference proteome</keyword>
<organism evidence="1 2">
    <name type="scientific">Arthroderma otae (strain ATCC MYA-4605 / CBS 113480)</name>
    <name type="common">Microsporum canis</name>
    <dbReference type="NCBI Taxonomy" id="554155"/>
    <lineage>
        <taxon>Eukaryota</taxon>
        <taxon>Fungi</taxon>
        <taxon>Dikarya</taxon>
        <taxon>Ascomycota</taxon>
        <taxon>Pezizomycotina</taxon>
        <taxon>Eurotiomycetes</taxon>
        <taxon>Eurotiomycetidae</taxon>
        <taxon>Onygenales</taxon>
        <taxon>Arthrodermataceae</taxon>
        <taxon>Microsporum</taxon>
    </lineage>
</organism>
<dbReference type="EMBL" id="DS995701">
    <property type="protein sequence ID" value="EEQ27881.1"/>
    <property type="molecule type" value="Genomic_DNA"/>
</dbReference>
<protein>
    <submittedName>
        <fullName evidence="1">Uncharacterized protein</fullName>
    </submittedName>
</protein>
<sequence>MPNFFSWLCFSWQPEQPSSPMGQCASLEKLPHSESYNFLAPMSTGGRPSPLNCLPLTADFKNANGPQTLSRSQFQVEQRFTISQTIDKTNHSDLYRPVGVDIAQKTYHQTSLSGAGLPSTTRQAWSIFPPAPEEWQKSTSDAEPPDGCFMDFESTQEKRRWLDRLFFWRSLL</sequence>
<evidence type="ECO:0000313" key="1">
    <source>
        <dbReference type="EMBL" id="EEQ27881.1"/>
    </source>
</evidence>
<dbReference type="Proteomes" id="UP000002035">
    <property type="component" value="Unassembled WGS sequence"/>
</dbReference>
<dbReference type="RefSeq" id="XP_002850665.1">
    <property type="nucleotide sequence ID" value="XM_002850619.1"/>
</dbReference>
<reference evidence="2" key="1">
    <citation type="journal article" date="2012" name="MBio">
        <title>Comparative genome analysis of Trichophyton rubrum and related dermatophytes reveals candidate genes involved in infection.</title>
        <authorList>
            <person name="Martinez D.A."/>
            <person name="Oliver B.G."/>
            <person name="Graeser Y."/>
            <person name="Goldberg J.M."/>
            <person name="Li W."/>
            <person name="Martinez-Rossi N.M."/>
            <person name="Monod M."/>
            <person name="Shelest E."/>
            <person name="Barton R.C."/>
            <person name="Birch E."/>
            <person name="Brakhage A.A."/>
            <person name="Chen Z."/>
            <person name="Gurr S.J."/>
            <person name="Heiman D."/>
            <person name="Heitman J."/>
            <person name="Kosti I."/>
            <person name="Rossi A."/>
            <person name="Saif S."/>
            <person name="Samalova M."/>
            <person name="Saunders C.W."/>
            <person name="Shea T."/>
            <person name="Summerbell R.C."/>
            <person name="Xu J."/>
            <person name="Young S."/>
            <person name="Zeng Q."/>
            <person name="Birren B.W."/>
            <person name="Cuomo C.A."/>
            <person name="White T.C."/>
        </authorList>
    </citation>
    <scope>NUCLEOTIDE SEQUENCE [LARGE SCALE GENOMIC DNA]</scope>
    <source>
        <strain evidence="2">ATCC MYA-4605 / CBS 113480</strain>
    </source>
</reference>
<dbReference type="HOGENOM" id="CLU_1554883_0_0_1"/>
<name>C5FDT5_ARTOC</name>
<dbReference type="VEuPathDB" id="FungiDB:MCYG_00769"/>
<evidence type="ECO:0000313" key="2">
    <source>
        <dbReference type="Proteomes" id="UP000002035"/>
    </source>
</evidence>